<feature type="compositionally biased region" description="Basic residues" evidence="2">
    <location>
        <begin position="757"/>
        <end position="775"/>
    </location>
</feature>
<dbReference type="Gene3D" id="3.30.40.10">
    <property type="entry name" value="Zinc/RING finger domain, C3HC4 (zinc finger)"/>
    <property type="match status" value="1"/>
</dbReference>
<proteinExistence type="predicted"/>
<dbReference type="GO" id="GO:0048024">
    <property type="term" value="P:regulation of mRNA splicing, via spliceosome"/>
    <property type="evidence" value="ECO:0007669"/>
    <property type="project" value="TreeGrafter"/>
</dbReference>
<accession>A0A1Y2LX23</accession>
<dbReference type="AlphaFoldDB" id="A0A1Y2LX23"/>
<dbReference type="InterPro" id="IPR032922">
    <property type="entry name" value="SON"/>
</dbReference>
<organism evidence="4 5">
    <name type="scientific">Epicoccum nigrum</name>
    <name type="common">Soil fungus</name>
    <name type="synonym">Epicoccum purpurascens</name>
    <dbReference type="NCBI Taxonomy" id="105696"/>
    <lineage>
        <taxon>Eukaryota</taxon>
        <taxon>Fungi</taxon>
        <taxon>Dikarya</taxon>
        <taxon>Ascomycota</taxon>
        <taxon>Pezizomycotina</taxon>
        <taxon>Dothideomycetes</taxon>
        <taxon>Pleosporomycetidae</taxon>
        <taxon>Pleosporales</taxon>
        <taxon>Pleosporineae</taxon>
        <taxon>Didymellaceae</taxon>
        <taxon>Epicoccum</taxon>
    </lineage>
</organism>
<dbReference type="Proteomes" id="UP000193240">
    <property type="component" value="Unassembled WGS sequence"/>
</dbReference>
<dbReference type="STRING" id="105696.A0A1Y2LX23"/>
<feature type="compositionally biased region" description="Basic and acidic residues" evidence="2">
    <location>
        <begin position="1060"/>
        <end position="1070"/>
    </location>
</feature>
<dbReference type="InParanoid" id="A0A1Y2LX23"/>
<evidence type="ECO:0000256" key="2">
    <source>
        <dbReference type="SAM" id="MobiDB-lite"/>
    </source>
</evidence>
<feature type="compositionally biased region" description="Gly residues" evidence="2">
    <location>
        <begin position="366"/>
        <end position="379"/>
    </location>
</feature>
<feature type="compositionally biased region" description="Basic and acidic residues" evidence="2">
    <location>
        <begin position="438"/>
        <end position="447"/>
    </location>
</feature>
<gene>
    <name evidence="4" type="ORF">B5807_07814</name>
</gene>
<feature type="compositionally biased region" description="Polar residues" evidence="2">
    <location>
        <begin position="483"/>
        <end position="503"/>
    </location>
</feature>
<dbReference type="PANTHER" id="PTHR46528:SF1">
    <property type="entry name" value="PROTEIN SON"/>
    <property type="match status" value="1"/>
</dbReference>
<protein>
    <recommendedName>
        <fullName evidence="3">RING-type domain-containing protein</fullName>
    </recommendedName>
</protein>
<feature type="compositionally biased region" description="Polar residues" evidence="2">
    <location>
        <begin position="187"/>
        <end position="198"/>
    </location>
</feature>
<dbReference type="OMA" id="CETCQAS"/>
<reference evidence="4 5" key="1">
    <citation type="journal article" date="2017" name="Genome Announc.">
        <title>Genome sequence of the saprophytic ascomycete Epicoccum nigrum ICMP 19927 strain isolated from New Zealand.</title>
        <authorList>
            <person name="Fokin M."/>
            <person name="Fleetwood D."/>
            <person name="Weir B.S."/>
            <person name="Villas-Boas S.G."/>
        </authorList>
    </citation>
    <scope>NUCLEOTIDE SEQUENCE [LARGE SCALE GENOMIC DNA]</scope>
    <source>
        <strain evidence="4 5">ICMP 19927</strain>
    </source>
</reference>
<feature type="compositionally biased region" description="Low complexity" evidence="2">
    <location>
        <begin position="335"/>
        <end position="348"/>
    </location>
</feature>
<feature type="compositionally biased region" description="Basic and acidic residues" evidence="2">
    <location>
        <begin position="664"/>
        <end position="691"/>
    </location>
</feature>
<feature type="compositionally biased region" description="Basic and acidic residues" evidence="2">
    <location>
        <begin position="723"/>
        <end position="756"/>
    </location>
</feature>
<evidence type="ECO:0000313" key="4">
    <source>
        <dbReference type="EMBL" id="OSS48381.1"/>
    </source>
</evidence>
<dbReference type="InterPro" id="IPR013083">
    <property type="entry name" value="Znf_RING/FYVE/PHD"/>
</dbReference>
<feature type="compositionally biased region" description="Basic and acidic residues" evidence="2">
    <location>
        <begin position="881"/>
        <end position="916"/>
    </location>
</feature>
<dbReference type="GO" id="GO:0051726">
    <property type="term" value="P:regulation of cell cycle"/>
    <property type="evidence" value="ECO:0007669"/>
    <property type="project" value="InterPro"/>
</dbReference>
<dbReference type="EMBL" id="KZ107846">
    <property type="protein sequence ID" value="OSS48381.1"/>
    <property type="molecule type" value="Genomic_DNA"/>
</dbReference>
<evidence type="ECO:0000256" key="1">
    <source>
        <dbReference type="PROSITE-ProRule" id="PRU00175"/>
    </source>
</evidence>
<dbReference type="SUPFAM" id="SSF57850">
    <property type="entry name" value="RING/U-box"/>
    <property type="match status" value="1"/>
</dbReference>
<evidence type="ECO:0000259" key="3">
    <source>
        <dbReference type="PROSITE" id="PS50089"/>
    </source>
</evidence>
<feature type="compositionally biased region" description="Basic and acidic residues" evidence="2">
    <location>
        <begin position="1005"/>
        <end position="1030"/>
    </location>
</feature>
<name>A0A1Y2LX23_EPING</name>
<keyword evidence="1" id="KW-0862">Zinc</keyword>
<feature type="compositionally biased region" description="Basic residues" evidence="2">
    <location>
        <begin position="651"/>
        <end position="663"/>
    </location>
</feature>
<feature type="compositionally biased region" description="Basic and acidic residues" evidence="2">
    <location>
        <begin position="776"/>
        <end position="851"/>
    </location>
</feature>
<keyword evidence="1" id="KW-0479">Metal-binding</keyword>
<feature type="compositionally biased region" description="Polar residues" evidence="2">
    <location>
        <begin position="985"/>
        <end position="1003"/>
    </location>
</feature>
<keyword evidence="1" id="KW-0863">Zinc-finger</keyword>
<dbReference type="PANTHER" id="PTHR46528">
    <property type="entry name" value="PROTEIN SON"/>
    <property type="match status" value="1"/>
</dbReference>
<dbReference type="InterPro" id="IPR001841">
    <property type="entry name" value="Znf_RING"/>
</dbReference>
<feature type="region of interest" description="Disordered" evidence="2">
    <location>
        <begin position="332"/>
        <end position="503"/>
    </location>
</feature>
<feature type="compositionally biased region" description="Polar residues" evidence="2">
    <location>
        <begin position="604"/>
        <end position="615"/>
    </location>
</feature>
<feature type="region of interest" description="Disordered" evidence="2">
    <location>
        <begin position="102"/>
        <end position="217"/>
    </location>
</feature>
<dbReference type="PROSITE" id="PS50089">
    <property type="entry name" value="ZF_RING_2"/>
    <property type="match status" value="1"/>
</dbReference>
<dbReference type="GO" id="GO:0008270">
    <property type="term" value="F:zinc ion binding"/>
    <property type="evidence" value="ECO:0007669"/>
    <property type="project" value="UniProtKB-KW"/>
</dbReference>
<keyword evidence="5" id="KW-1185">Reference proteome</keyword>
<feature type="domain" description="RING-type" evidence="3">
    <location>
        <begin position="32"/>
        <end position="70"/>
    </location>
</feature>
<sequence length="1134" mass="125358">MAADPKAAPLADDLKQLALSLPTSVFPKAFFCALCSELAIDSYKLLCCNKAICTTCQAKLSFPTTCPSCDHSPLEADSCAPNKALRNTMRVWLQKQKKKEEAKAAAQAMAHIPESTTPATGGPVGAESVDKPVDSIEEPVAGETPVDPAAAAADAESGKLRAVSASAPPNEGSAAPDVDDPERRASLVSQHATQSVEPSTADAPSVEQDKANDITNTTGNNPMMNGMQGQMGFGFQGQGNFGGMGFNGMANMMGNAAWNNTNPMDLGMNSMNGMYNNFGGNMGMAMNDMSAMNMMNYGGGYGNGWNGMGGGYGNFNGFNQMGGYNQSGAYPEMMNQFPKNNFQNQNQNRFPASQGGALPQQNNGAGSQGGSISGPGGHQNIGSRPGSRSGPAQNVRRSRKTLPKEPFSASRYMKPATDESIIQQPDGESLDATADASVDSKPEDGRDTAIQSTEEGKDRDGTAQGSATAVDTAGDSEVRADDTTVTENQDQNSRQSNGLSQIQTVDSEDAGMQGYGQSMMSNGIVPNMGFANGMMNQFPNQMQMNAPFTPGMNAGFHQNNSFGPRGGFNAAYGAATVLTGEPQGRGVEGAPTGPRAMREGRPNTGFSSRMNNTRYQPPPPKSVTPAQSVGARSPQQRVRSRSPQRDETLRTKNKSMTRSRSRSQPRDEEKEERGERSRSADRESRREDRGRSVTPQADDNERRKDRRHYRSSRDDERPDDYDDRIRDDRGSRGDRTRSASADSKYRSSRREKERYRSSRSHRDRSKEHRRRHRSRSPVEESKYDDDVYANGDRESETGSRRKHRSDKDKHRERSRDRSRDRDRERDRRDRKEKEKDYDYERDKDRSRDKDRERRRRRDREAEDDDRDYDDDRHRSARRSRKDRDRDERDQDDHNRDDRRGSDRDAKNAHAADDDVVGKMMQKRAISPPLNAPTGPSANTFSIKGAGRTKSGVMPPPQPPTGPRSFQPPKGPAADRDKEKHRRKSSASSVLSTPATPDEATSQDHYAAERERNARERNSRDRVDRDQRDVLSKSLHSRIHSASRSSISSKRSRDDDAEVDEVPRESAKNEIRVPTGPASHRDKRRKSGAGGDNSIANLFTAGLRKNAGKTRRGGVRTEGDVEREMERVERERDRR</sequence>
<evidence type="ECO:0000313" key="5">
    <source>
        <dbReference type="Proteomes" id="UP000193240"/>
    </source>
</evidence>
<dbReference type="GO" id="GO:0003723">
    <property type="term" value="F:RNA binding"/>
    <property type="evidence" value="ECO:0007669"/>
    <property type="project" value="InterPro"/>
</dbReference>
<feature type="compositionally biased region" description="Basic and acidic residues" evidence="2">
    <location>
        <begin position="1114"/>
        <end position="1134"/>
    </location>
</feature>
<feature type="region of interest" description="Disordered" evidence="2">
    <location>
        <begin position="580"/>
        <end position="1134"/>
    </location>
</feature>